<gene>
    <name evidence="1" type="ORF">SAMN02746066_03911</name>
</gene>
<sequence length="158" mass="17713">MQEDVEQRTVALAISASKLTGRELKKAIVKLLAHLKDKQNHPTIPQGKQSVKQLAKQGQGMTSIEITDQNIKDFERVAKKYGVDFAVMKDKHEIPPKYVVFFKGKDADAITNAFKEYTADMVKKAARPSVLAELRKLAALAKNTVIQKVKHKDKEQSL</sequence>
<reference evidence="1 2" key="1">
    <citation type="submission" date="2016-11" db="EMBL/GenBank/DDBJ databases">
        <authorList>
            <person name="Jaros S."/>
            <person name="Januszkiewicz K."/>
            <person name="Wedrychowicz H."/>
        </authorList>
    </citation>
    <scope>NUCLEOTIDE SEQUENCE [LARGE SCALE GENOMIC DNA]</scope>
    <source>
        <strain evidence="1 2">DSM 15930</strain>
    </source>
</reference>
<dbReference type="Proteomes" id="UP000184038">
    <property type="component" value="Unassembled WGS sequence"/>
</dbReference>
<proteinExistence type="predicted"/>
<dbReference type="Pfam" id="PF12687">
    <property type="entry name" value="DUF3801"/>
    <property type="match status" value="1"/>
</dbReference>
<dbReference type="InterPro" id="IPR024234">
    <property type="entry name" value="DUF3801"/>
</dbReference>
<keyword evidence="2" id="KW-1185">Reference proteome</keyword>
<evidence type="ECO:0000313" key="1">
    <source>
        <dbReference type="EMBL" id="SHM92371.1"/>
    </source>
</evidence>
<protein>
    <recommendedName>
        <fullName evidence="3">PcfB family protein</fullName>
    </recommendedName>
</protein>
<dbReference type="OrthoDB" id="9811478at2"/>
<dbReference type="AlphaFoldDB" id="A0A1M7MN46"/>
<accession>A0A1M7MN46</accession>
<evidence type="ECO:0008006" key="3">
    <source>
        <dbReference type="Google" id="ProtNLM"/>
    </source>
</evidence>
<dbReference type="EMBL" id="FRCP01000022">
    <property type="protein sequence ID" value="SHM92371.1"/>
    <property type="molecule type" value="Genomic_DNA"/>
</dbReference>
<evidence type="ECO:0000313" key="2">
    <source>
        <dbReference type="Proteomes" id="UP000184038"/>
    </source>
</evidence>
<dbReference type="STRING" id="1120996.SAMN02746066_03911"/>
<organism evidence="1 2">
    <name type="scientific">Anaerosporobacter mobilis DSM 15930</name>
    <dbReference type="NCBI Taxonomy" id="1120996"/>
    <lineage>
        <taxon>Bacteria</taxon>
        <taxon>Bacillati</taxon>
        <taxon>Bacillota</taxon>
        <taxon>Clostridia</taxon>
        <taxon>Lachnospirales</taxon>
        <taxon>Lachnospiraceae</taxon>
        <taxon>Anaerosporobacter</taxon>
    </lineage>
</organism>
<name>A0A1M7MN46_9FIRM</name>
<dbReference type="RefSeq" id="WP_073290514.1">
    <property type="nucleotide sequence ID" value="NZ_FRCP01000022.1"/>
</dbReference>